<dbReference type="AlphaFoldDB" id="A0A061ISL7"/>
<evidence type="ECO:0000256" key="1">
    <source>
        <dbReference type="SAM" id="Phobius"/>
    </source>
</evidence>
<proteinExistence type="predicted"/>
<dbReference type="EMBL" id="AUPL01008085">
    <property type="protein sequence ID" value="ESL04900.1"/>
    <property type="molecule type" value="Genomic_DNA"/>
</dbReference>
<protein>
    <submittedName>
        <fullName evidence="2">Uncharacterized protein</fullName>
    </submittedName>
</protein>
<comment type="caution">
    <text evidence="2">The sequence shown here is derived from an EMBL/GenBank/DDBJ whole genome shotgun (WGS) entry which is preliminary data.</text>
</comment>
<evidence type="ECO:0000313" key="2">
    <source>
        <dbReference type="EMBL" id="ESL04900.1"/>
    </source>
</evidence>
<dbReference type="Proteomes" id="UP000031737">
    <property type="component" value="Unassembled WGS sequence"/>
</dbReference>
<keyword evidence="1" id="KW-0812">Transmembrane</keyword>
<keyword evidence="3" id="KW-1185">Reference proteome</keyword>
<keyword evidence="1" id="KW-0472">Membrane</keyword>
<organism evidence="2 3">
    <name type="scientific">Trypanosoma rangeli SC58</name>
    <dbReference type="NCBI Taxonomy" id="429131"/>
    <lineage>
        <taxon>Eukaryota</taxon>
        <taxon>Discoba</taxon>
        <taxon>Euglenozoa</taxon>
        <taxon>Kinetoplastea</taxon>
        <taxon>Metakinetoplastina</taxon>
        <taxon>Trypanosomatida</taxon>
        <taxon>Trypanosomatidae</taxon>
        <taxon>Trypanosoma</taxon>
        <taxon>Herpetosoma</taxon>
    </lineage>
</organism>
<sequence length="79" mass="8559">MQLGEWKKGGPQCPSLLHACIITVGVAVDARIPDLFVVVVCVCVFDSFLFLFFFVFSCCGPENGAVVAAGRCCVLRCVW</sequence>
<name>A0A061ISL7_TRYRA</name>
<accession>A0A061ISL7</accession>
<reference evidence="2 3" key="1">
    <citation type="submission" date="2013-07" db="EMBL/GenBank/DDBJ databases">
        <authorList>
            <person name="Stoco P.H."/>
            <person name="Wagner G."/>
            <person name="Gerber A."/>
            <person name="Zaha A."/>
            <person name="Thompson C."/>
            <person name="Bartholomeu D.C."/>
            <person name="Luckemeyer D.D."/>
            <person name="Bahia D."/>
            <person name="Loreto E."/>
            <person name="Prestes E.B."/>
            <person name="Lima F.M."/>
            <person name="Rodrigues-Luiz G."/>
            <person name="Vallejo G.A."/>
            <person name="Filho J.F."/>
            <person name="Monteiro K.M."/>
            <person name="Tyler K.M."/>
            <person name="de Almeida L.G."/>
            <person name="Ortiz M.F."/>
            <person name="Siervo M.A."/>
            <person name="de Moraes M.H."/>
            <person name="Cunha O.L."/>
            <person name="Mendonca-Neto R."/>
            <person name="Silva R."/>
            <person name="Teixeira S.M."/>
            <person name="Murta S.M."/>
            <person name="Sincero T.C."/>
            <person name="Mendes T.A."/>
            <person name="Urmenyi T.P."/>
            <person name="Silva V.G."/>
            <person name="da Rocha W.D."/>
            <person name="Andersson B."/>
            <person name="Romanha A.J."/>
            <person name="Steindel M."/>
            <person name="de Vasconcelos A.T."/>
            <person name="Grisard E.C."/>
        </authorList>
    </citation>
    <scope>NUCLEOTIDE SEQUENCE [LARGE SCALE GENOMIC DNA]</scope>
    <source>
        <strain evidence="2 3">SC58</strain>
    </source>
</reference>
<keyword evidence="1" id="KW-1133">Transmembrane helix</keyword>
<dbReference type="VEuPathDB" id="TriTrypDB:TRSC58_07550"/>
<feature type="transmembrane region" description="Helical" evidence="1">
    <location>
        <begin position="35"/>
        <end position="56"/>
    </location>
</feature>
<evidence type="ECO:0000313" key="3">
    <source>
        <dbReference type="Proteomes" id="UP000031737"/>
    </source>
</evidence>
<gene>
    <name evidence="2" type="ORF">TRSC58_07550</name>
</gene>